<accession>A0A4V3BTJ7</accession>
<evidence type="ECO:0000313" key="2">
    <source>
        <dbReference type="EMBL" id="TDN83008.1"/>
    </source>
</evidence>
<dbReference type="OrthoDB" id="7605638at2"/>
<feature type="region of interest" description="Disordered" evidence="1">
    <location>
        <begin position="1"/>
        <end position="51"/>
    </location>
</feature>
<organism evidence="2 3">
    <name type="scientific">Stakelama pacifica</name>
    <dbReference type="NCBI Taxonomy" id="517720"/>
    <lineage>
        <taxon>Bacteria</taxon>
        <taxon>Pseudomonadati</taxon>
        <taxon>Pseudomonadota</taxon>
        <taxon>Alphaproteobacteria</taxon>
        <taxon>Sphingomonadales</taxon>
        <taxon>Sphingomonadaceae</taxon>
        <taxon>Stakelama</taxon>
    </lineage>
</organism>
<sequence>MGNVTPITDAKRRRAPDPGTVLLPPVPCRSVPSARSLPSSGGRGGEYGLGDVARPLGLAHFEIRTIIDALRVEAAHNGMPLPKTPRHEKGKPITGPRAIVRKSRWDAGEMDAWLESRQRGQSSLPPPGVSQSTREEMARRAAGMGRG</sequence>
<dbReference type="AlphaFoldDB" id="A0A4V3BTJ7"/>
<proteinExistence type="predicted"/>
<name>A0A4V3BTJ7_9SPHN</name>
<feature type="region of interest" description="Disordered" evidence="1">
    <location>
        <begin position="77"/>
        <end position="147"/>
    </location>
</feature>
<dbReference type="EMBL" id="SNWD01000005">
    <property type="protein sequence ID" value="TDN83008.1"/>
    <property type="molecule type" value="Genomic_DNA"/>
</dbReference>
<protein>
    <submittedName>
        <fullName evidence="2">Uncharacterized protein</fullName>
    </submittedName>
</protein>
<dbReference type="Proteomes" id="UP000295493">
    <property type="component" value="Unassembled WGS sequence"/>
</dbReference>
<comment type="caution">
    <text evidence="2">The sequence shown here is derived from an EMBL/GenBank/DDBJ whole genome shotgun (WGS) entry which is preliminary data.</text>
</comment>
<dbReference type="RefSeq" id="WP_133495542.1">
    <property type="nucleotide sequence ID" value="NZ_BMLU01000005.1"/>
</dbReference>
<reference evidence="2 3" key="1">
    <citation type="submission" date="2019-03" db="EMBL/GenBank/DDBJ databases">
        <title>Genomic Encyclopedia of Type Strains, Phase IV (KMG-IV): sequencing the most valuable type-strain genomes for metagenomic binning, comparative biology and taxonomic classification.</title>
        <authorList>
            <person name="Goeker M."/>
        </authorList>
    </citation>
    <scope>NUCLEOTIDE SEQUENCE [LARGE SCALE GENOMIC DNA]</scope>
    <source>
        <strain evidence="2 3">DSM 25059</strain>
    </source>
</reference>
<keyword evidence="3" id="KW-1185">Reference proteome</keyword>
<evidence type="ECO:0000256" key="1">
    <source>
        <dbReference type="SAM" id="MobiDB-lite"/>
    </source>
</evidence>
<evidence type="ECO:0000313" key="3">
    <source>
        <dbReference type="Proteomes" id="UP000295493"/>
    </source>
</evidence>
<gene>
    <name evidence="2" type="ORF">EV664_105206</name>
</gene>